<organism evidence="2 3">
    <name type="scientific">Nyssa sinensis</name>
    <dbReference type="NCBI Taxonomy" id="561372"/>
    <lineage>
        <taxon>Eukaryota</taxon>
        <taxon>Viridiplantae</taxon>
        <taxon>Streptophyta</taxon>
        <taxon>Embryophyta</taxon>
        <taxon>Tracheophyta</taxon>
        <taxon>Spermatophyta</taxon>
        <taxon>Magnoliopsida</taxon>
        <taxon>eudicotyledons</taxon>
        <taxon>Gunneridae</taxon>
        <taxon>Pentapetalae</taxon>
        <taxon>asterids</taxon>
        <taxon>Cornales</taxon>
        <taxon>Nyssaceae</taxon>
        <taxon>Nyssa</taxon>
    </lineage>
</organism>
<name>A0A5J5AM92_9ASTE</name>
<proteinExistence type="predicted"/>
<dbReference type="AlphaFoldDB" id="A0A5J5AM92"/>
<feature type="compositionally biased region" description="Polar residues" evidence="1">
    <location>
        <begin position="7"/>
        <end position="21"/>
    </location>
</feature>
<protein>
    <submittedName>
        <fullName evidence="2">Uncharacterized protein</fullName>
    </submittedName>
</protein>
<reference evidence="2 3" key="1">
    <citation type="submission" date="2019-09" db="EMBL/GenBank/DDBJ databases">
        <title>A chromosome-level genome assembly of the Chinese tupelo Nyssa sinensis.</title>
        <authorList>
            <person name="Yang X."/>
            <person name="Kang M."/>
            <person name="Yang Y."/>
            <person name="Xiong H."/>
            <person name="Wang M."/>
            <person name="Zhang Z."/>
            <person name="Wang Z."/>
            <person name="Wu H."/>
            <person name="Ma T."/>
            <person name="Liu J."/>
            <person name="Xi Z."/>
        </authorList>
    </citation>
    <scope>NUCLEOTIDE SEQUENCE [LARGE SCALE GENOMIC DNA]</scope>
    <source>
        <strain evidence="2">J267</strain>
        <tissue evidence="2">Leaf</tissue>
    </source>
</reference>
<feature type="region of interest" description="Disordered" evidence="1">
    <location>
        <begin position="1"/>
        <end position="26"/>
    </location>
</feature>
<sequence length="98" mass="9919">MQGDALATNSAHRPAVQSSASAAGVHSVEGSFGAGVPITLPASAPASFTQDTEQPINYDIQLLKTMEIGASSTATLLDNSVSTSANASQPENSTKITE</sequence>
<keyword evidence="3" id="KW-1185">Reference proteome</keyword>
<evidence type="ECO:0000256" key="1">
    <source>
        <dbReference type="SAM" id="MobiDB-lite"/>
    </source>
</evidence>
<accession>A0A5J5AM92</accession>
<dbReference type="Proteomes" id="UP000325577">
    <property type="component" value="Linkage Group LG2"/>
</dbReference>
<evidence type="ECO:0000313" key="2">
    <source>
        <dbReference type="EMBL" id="KAA8531329.1"/>
    </source>
</evidence>
<gene>
    <name evidence="2" type="ORF">F0562_006038</name>
</gene>
<dbReference type="EMBL" id="CM018043">
    <property type="protein sequence ID" value="KAA8531329.1"/>
    <property type="molecule type" value="Genomic_DNA"/>
</dbReference>
<feature type="region of interest" description="Disordered" evidence="1">
    <location>
        <begin position="79"/>
        <end position="98"/>
    </location>
</feature>
<evidence type="ECO:0000313" key="3">
    <source>
        <dbReference type="Proteomes" id="UP000325577"/>
    </source>
</evidence>